<sequence>MVLIHVKTSDEKNQFLYETQTSVRIGHLQEELIELHNLRLKTIYLSDACKGLSAHGPLRPEETRGLTAEVAKLSDLDIHAYGEPTNPDPTGYRTGVQPPPEAAEILEETAGRSAETVSHEKVQAKQPLTMKSVRSAFENLRGAVMIAYPAFHDLPEWDPARILLEEEEQQKDTGIIAETFDKNKTSLWWAGKELQNDKELCHYIGRNEKTKIIARLQSKASGPPIREPRLDAETHKAMLSYCYKKRREEQELEEDEDDSYLDSEWANPRGLKNALIGGGREIRWKP</sequence>
<protein>
    <recommendedName>
        <fullName evidence="4">Cilia- and flagella-associated protein 298</fullName>
    </recommendedName>
</protein>
<dbReference type="GO" id="GO:0003352">
    <property type="term" value="P:regulation of cilium movement"/>
    <property type="evidence" value="ECO:0007669"/>
    <property type="project" value="InterPro"/>
</dbReference>
<comment type="caution">
    <text evidence="2">The sequence shown here is derived from an EMBL/GenBank/DDBJ whole genome shotgun (WGS) entry which is preliminary data.</text>
</comment>
<dbReference type="PANTHER" id="PTHR13238">
    <property type="entry name" value="PROTEIN C21ORF59"/>
    <property type="match status" value="1"/>
</dbReference>
<comment type="similarity">
    <text evidence="1">Belongs to the CFAP298 family.</text>
</comment>
<organism evidence="2 3">
    <name type="scientific">Toxoplasma gondii GAB2-2007-GAL-DOM2</name>
    <dbReference type="NCBI Taxonomy" id="1130820"/>
    <lineage>
        <taxon>Eukaryota</taxon>
        <taxon>Sar</taxon>
        <taxon>Alveolata</taxon>
        <taxon>Apicomplexa</taxon>
        <taxon>Conoidasida</taxon>
        <taxon>Coccidia</taxon>
        <taxon>Eucoccidiorida</taxon>
        <taxon>Eimeriorina</taxon>
        <taxon>Sarcocystidae</taxon>
        <taxon>Toxoplasma</taxon>
    </lineage>
</organism>
<proteinExistence type="inferred from homology"/>
<evidence type="ECO:0000313" key="3">
    <source>
        <dbReference type="Proteomes" id="UP000028837"/>
    </source>
</evidence>
<dbReference type="AlphaFoldDB" id="A0A086KHH3"/>
<dbReference type="PANTHER" id="PTHR13238:SF0">
    <property type="entry name" value="CILIA- AND FLAGELLA-ASSOCIATED PROTEIN 298"/>
    <property type="match status" value="1"/>
</dbReference>
<dbReference type="VEuPathDB" id="ToxoDB:TGDOM2_269850"/>
<evidence type="ECO:0000256" key="1">
    <source>
        <dbReference type="ARBA" id="ARBA00009619"/>
    </source>
</evidence>
<dbReference type="Proteomes" id="UP000028837">
    <property type="component" value="Unassembled WGS sequence"/>
</dbReference>
<evidence type="ECO:0000313" key="2">
    <source>
        <dbReference type="EMBL" id="KFG43841.1"/>
    </source>
</evidence>
<evidence type="ECO:0008006" key="4">
    <source>
        <dbReference type="Google" id="ProtNLM"/>
    </source>
</evidence>
<dbReference type="Pfam" id="PF11069">
    <property type="entry name" value="CFAP298"/>
    <property type="match status" value="1"/>
</dbReference>
<dbReference type="InterPro" id="IPR021298">
    <property type="entry name" value="CFAP298"/>
</dbReference>
<dbReference type="EMBL" id="AHZU02000477">
    <property type="protein sequence ID" value="KFG43841.1"/>
    <property type="molecule type" value="Genomic_DNA"/>
</dbReference>
<gene>
    <name evidence="2" type="ORF">TGDOM2_269850</name>
</gene>
<dbReference type="OrthoDB" id="276065at2759"/>
<accession>A0A086KHH3</accession>
<reference evidence="2 3" key="1">
    <citation type="submission" date="2014-02" db="EMBL/GenBank/DDBJ databases">
        <authorList>
            <person name="Sibley D."/>
            <person name="Venepally P."/>
            <person name="Karamycheva S."/>
            <person name="Hadjithomas M."/>
            <person name="Khan A."/>
            <person name="Brunk B."/>
            <person name="Roos D."/>
            <person name="Caler E."/>
            <person name="Lorenzi H."/>
        </authorList>
    </citation>
    <scope>NUCLEOTIDE SEQUENCE [LARGE SCALE GENOMIC DNA]</scope>
    <source>
        <strain evidence="2 3">GAB2-2007-GAL-DOM2</strain>
    </source>
</reference>
<name>A0A086KHH3_TOXGO</name>